<dbReference type="Proteomes" id="UP001595962">
    <property type="component" value="Unassembled WGS sequence"/>
</dbReference>
<gene>
    <name evidence="5" type="ORF">ACFO3I_02905</name>
</gene>
<dbReference type="Pfam" id="PF00176">
    <property type="entry name" value="SNF2-rel_dom"/>
    <property type="match status" value="1"/>
</dbReference>
<feature type="domain" description="Helicase ATP-binding" evidence="3">
    <location>
        <begin position="924"/>
        <end position="1077"/>
    </location>
</feature>
<keyword evidence="2 5" id="KW-0347">Helicase</keyword>
<dbReference type="EMBL" id="JBHSGB010000002">
    <property type="protein sequence ID" value="MFC4653970.1"/>
    <property type="molecule type" value="Genomic_DNA"/>
</dbReference>
<dbReference type="PROSITE" id="PS51192">
    <property type="entry name" value="HELICASE_ATP_BIND_1"/>
    <property type="match status" value="1"/>
</dbReference>
<keyword evidence="2 5" id="KW-0547">Nucleotide-binding</keyword>
<keyword evidence="6" id="KW-1185">Reference proteome</keyword>
<sequence length="1366" mass="154576">MPTIKDPLAQLSAAETAILTALAVLQQCCNQAQLLKLMQVLAIRADDGKAFAQPKLKTVLQRLQQLELVIQQPGAGYELNDRPYSFGIQARLMWQLQQQGELVKWLVATRASEKLSDKHDYWRRYERPECRREMWLAALLNDRQSFLQWRQRYLEAPSQLWTLTAEPLFWHPDGVLFMQGLDLQIQQYLLQEILLEHSWALGDCREAYQYSKQLFEQYGDQLTVLLPTLGVQALLRADFITQAAVASYLPAQSASFRFIQAVQQGHYPQAYQQATDFIKYIAKQQGKRKVQLHYVPGALYIASALAAGSTDSLKKGLEQLLGHRSSHSPQFHSLLYPLFTHLQSGEPLRPARLHFADLRWYDMDMWMTALAAFWLGADIEHDVFAELEELREFTAAVGYDWVTAELDELLALVAECPRVLPEHWHQLHQLKPLTALYQPKAQWQMALRALSELGGKPKAEQKTSRLAWFLQDQGAWLDLDVKEQKRTVSGWTKGKAVALRRLSVEQETLDCLSPADKAVAACIRAVRNYYGGTQYEFDREAALKALIGHPHVFWLDAPDTPLELTEGKVSLQLKRQGTDYKLALEPPVLAEQSLVWRKTSPTRLTLYPVTPDIEKAGAIVGKGLKVPASAKTELMVAIECIAPVLQVQSDLPELTAQLPQVDADAQLYLHLLPLRQGLRVQVLVKPLAEGPWLTPAKGSAVLVGEQQGKTVQTQRDLVLEKRQLKSLLQSCAVLEQQVIQDGQWQLDEPELCLELLEQLAERPDFCQLIWPEGQPFKLKAKRDSKDFSLSLKQQGDWFIADGQLKLDDETVLSLKELLGLMQQNPGRFIKLNEQDYLALSDNFRRQLQQLAAYSESSGQHQKFSNLAIPALSGLMEDVGELKADNAWKQQVQRLNELAQFQPKLPSTLQAELRDYQQQGYHWLSQLAHWGVGACLADDMGLGKTIQTLALLLQRAPHGSALVVAPTSVAMNWLAEAARFAPTLKLRWYQQQRGLEDLQPFELVVASYGLLQSDSEAFAQVKWHTLVLDEAQAIKNEQTKRSQAVMALQADFKMIATGTPVENHLGELWNLFRFINPGLLGSKQRFQQRFAGPIENGDVNSRQLLKKLIQPFILRRNKTQVLTELPARTEVPLLVELSKDEQHWYEALRQQAVQQLAMQDGNQQAIQVLAEITKLRRFCCHPQLVLPDTALSGSKLAVFAETLREILENQHKVLVFSQFVDHLAIVKTYLEQQNIRFQYLDGSTAAKERKKRVDAFQSGEGDVFLISLKAGGTGLNLTAADYVIHLDPWWNPAVEDQASDRAHRMGQQRPVTIYRLVTKGTIEEKIIALHQQKRDLADSLLEGGEMAARLNATELLKLLQQSVNDVG</sequence>
<dbReference type="Gene3D" id="3.40.50.300">
    <property type="entry name" value="P-loop containing nucleotide triphosphate hydrolases"/>
    <property type="match status" value="1"/>
</dbReference>
<dbReference type="SMART" id="SM00487">
    <property type="entry name" value="DEXDc"/>
    <property type="match status" value="1"/>
</dbReference>
<dbReference type="InterPro" id="IPR001650">
    <property type="entry name" value="Helicase_C-like"/>
</dbReference>
<organism evidence="5 6">
    <name type="scientific">Rheinheimera marina</name>
    <dbReference type="NCBI Taxonomy" id="1774958"/>
    <lineage>
        <taxon>Bacteria</taxon>
        <taxon>Pseudomonadati</taxon>
        <taxon>Pseudomonadota</taxon>
        <taxon>Gammaproteobacteria</taxon>
        <taxon>Chromatiales</taxon>
        <taxon>Chromatiaceae</taxon>
        <taxon>Rheinheimera</taxon>
    </lineage>
</organism>
<dbReference type="PROSITE" id="PS51194">
    <property type="entry name" value="HELICASE_CTER"/>
    <property type="match status" value="1"/>
</dbReference>
<keyword evidence="1 5" id="KW-0378">Hydrolase</keyword>
<evidence type="ECO:0000256" key="1">
    <source>
        <dbReference type="ARBA" id="ARBA00022801"/>
    </source>
</evidence>
<protein>
    <submittedName>
        <fullName evidence="5">DEAD/DEAH box helicase</fullName>
        <ecNumber evidence="5">3.6.4.-</ecNumber>
    </submittedName>
</protein>
<dbReference type="InterPro" id="IPR038718">
    <property type="entry name" value="SNF2-like_sf"/>
</dbReference>
<dbReference type="GO" id="GO:0004386">
    <property type="term" value="F:helicase activity"/>
    <property type="evidence" value="ECO:0007669"/>
    <property type="project" value="UniProtKB-KW"/>
</dbReference>
<comment type="caution">
    <text evidence="5">The sequence shown here is derived from an EMBL/GenBank/DDBJ whole genome shotgun (WGS) entry which is preliminary data.</text>
</comment>
<dbReference type="Gene3D" id="3.40.50.10810">
    <property type="entry name" value="Tandem AAA-ATPase domain"/>
    <property type="match status" value="1"/>
</dbReference>
<evidence type="ECO:0000259" key="3">
    <source>
        <dbReference type="PROSITE" id="PS51192"/>
    </source>
</evidence>
<dbReference type="RefSeq" id="WP_377331599.1">
    <property type="nucleotide sequence ID" value="NZ_JBHSGB010000002.1"/>
</dbReference>
<evidence type="ECO:0000313" key="5">
    <source>
        <dbReference type="EMBL" id="MFC4653970.1"/>
    </source>
</evidence>
<dbReference type="SMART" id="SM00490">
    <property type="entry name" value="HELICc"/>
    <property type="match status" value="1"/>
</dbReference>
<dbReference type="GO" id="GO:0016787">
    <property type="term" value="F:hydrolase activity"/>
    <property type="evidence" value="ECO:0007669"/>
    <property type="project" value="UniProtKB-KW"/>
</dbReference>
<evidence type="ECO:0000259" key="4">
    <source>
        <dbReference type="PROSITE" id="PS51194"/>
    </source>
</evidence>
<dbReference type="SUPFAM" id="SSF52540">
    <property type="entry name" value="P-loop containing nucleoside triphosphate hydrolases"/>
    <property type="match status" value="2"/>
</dbReference>
<proteinExistence type="predicted"/>
<dbReference type="InterPro" id="IPR014001">
    <property type="entry name" value="Helicase_ATP-bd"/>
</dbReference>
<dbReference type="InterPro" id="IPR000330">
    <property type="entry name" value="SNF2_N"/>
</dbReference>
<reference evidence="6" key="1">
    <citation type="journal article" date="2019" name="Int. J. Syst. Evol. Microbiol.">
        <title>The Global Catalogue of Microorganisms (GCM) 10K type strain sequencing project: providing services to taxonomists for standard genome sequencing and annotation.</title>
        <authorList>
            <consortium name="The Broad Institute Genomics Platform"/>
            <consortium name="The Broad Institute Genome Sequencing Center for Infectious Disease"/>
            <person name="Wu L."/>
            <person name="Ma J."/>
        </authorList>
    </citation>
    <scope>NUCLEOTIDE SEQUENCE [LARGE SCALE GENOMIC DNA]</scope>
    <source>
        <strain evidence="6">DT28</strain>
    </source>
</reference>
<dbReference type="Pfam" id="PF00271">
    <property type="entry name" value="Helicase_C"/>
    <property type="match status" value="1"/>
</dbReference>
<dbReference type="InterPro" id="IPR049730">
    <property type="entry name" value="SNF2/RAD54-like_C"/>
</dbReference>
<evidence type="ECO:0000313" key="6">
    <source>
        <dbReference type="Proteomes" id="UP001595962"/>
    </source>
</evidence>
<dbReference type="CDD" id="cd18012">
    <property type="entry name" value="DEXQc_arch_SWI2_SNF2"/>
    <property type="match status" value="1"/>
</dbReference>
<dbReference type="InterPro" id="IPR027417">
    <property type="entry name" value="P-loop_NTPase"/>
</dbReference>
<dbReference type="CDD" id="cd18793">
    <property type="entry name" value="SF2_C_SNF"/>
    <property type="match status" value="1"/>
</dbReference>
<name>A0ABV9JGY5_9GAMM</name>
<keyword evidence="2 5" id="KW-0067">ATP-binding</keyword>
<evidence type="ECO:0000256" key="2">
    <source>
        <dbReference type="ARBA" id="ARBA00022806"/>
    </source>
</evidence>
<feature type="domain" description="Helicase C-terminal" evidence="4">
    <location>
        <begin position="1201"/>
        <end position="1355"/>
    </location>
</feature>
<dbReference type="EC" id="3.6.4.-" evidence="5"/>
<accession>A0ABV9JGY5</accession>
<dbReference type="PANTHER" id="PTHR10799">
    <property type="entry name" value="SNF2/RAD54 HELICASE FAMILY"/>
    <property type="match status" value="1"/>
</dbReference>